<organism evidence="3 4">
    <name type="scientific">Mobiluncus curtisii</name>
    <dbReference type="NCBI Taxonomy" id="2051"/>
    <lineage>
        <taxon>Bacteria</taxon>
        <taxon>Bacillati</taxon>
        <taxon>Actinomycetota</taxon>
        <taxon>Actinomycetes</taxon>
        <taxon>Actinomycetales</taxon>
        <taxon>Actinomycetaceae</taxon>
        <taxon>Mobiluncus</taxon>
    </lineage>
</organism>
<feature type="transmembrane region" description="Helical" evidence="1">
    <location>
        <begin position="122"/>
        <end position="144"/>
    </location>
</feature>
<feature type="transmembrane region" description="Helical" evidence="1">
    <location>
        <begin position="212"/>
        <end position="234"/>
    </location>
</feature>
<feature type="transmembrane region" description="Helical" evidence="1">
    <location>
        <begin position="151"/>
        <end position="174"/>
    </location>
</feature>
<gene>
    <name evidence="2" type="ORF">HHJ67_06070</name>
    <name evidence="3" type="ORF">NCTC11820_01775</name>
</gene>
<feature type="transmembrane region" description="Helical" evidence="1">
    <location>
        <begin position="377"/>
        <end position="398"/>
    </location>
</feature>
<dbReference type="InterPro" id="IPR011435">
    <property type="entry name" value="UmpAB"/>
</dbReference>
<keyword evidence="1" id="KW-0472">Membrane</keyword>
<evidence type="ECO:0000256" key="1">
    <source>
        <dbReference type="SAM" id="Phobius"/>
    </source>
</evidence>
<name>A0A2X2YNT7_9ACTO</name>
<dbReference type="Proteomes" id="UP000250245">
    <property type="component" value="Unassembled WGS sequence"/>
</dbReference>
<feature type="transmembrane region" description="Helical" evidence="1">
    <location>
        <begin position="42"/>
        <end position="62"/>
    </location>
</feature>
<dbReference type="AlphaFoldDB" id="A0A2X2YNT7"/>
<feature type="transmembrane region" description="Helical" evidence="1">
    <location>
        <begin position="268"/>
        <end position="288"/>
    </location>
</feature>
<keyword evidence="1" id="KW-1133">Transmembrane helix</keyword>
<reference evidence="3 4" key="1">
    <citation type="submission" date="2018-06" db="EMBL/GenBank/DDBJ databases">
        <authorList>
            <consortium name="Pathogen Informatics"/>
            <person name="Doyle S."/>
        </authorList>
    </citation>
    <scope>NUCLEOTIDE SEQUENCE [LARGE SCALE GENOMIC DNA]</scope>
    <source>
        <strain evidence="3 4">NCTC11820</strain>
    </source>
</reference>
<keyword evidence="1" id="KW-0812">Transmembrane</keyword>
<dbReference type="GeneID" id="55564955"/>
<dbReference type="RefSeq" id="WP_013188978.1">
    <property type="nucleotide sequence ID" value="NZ_CP068112.1"/>
</dbReference>
<dbReference type="OMA" id="ITIGVHR"/>
<reference evidence="2 5" key="2">
    <citation type="submission" date="2020-04" db="EMBL/GenBank/DDBJ databases">
        <title>Antimicrobial susceptibility and clonality of vaginal-derived multi-drug resistant Mobiluncus isolates in China.</title>
        <authorList>
            <person name="Zhang X."/>
        </authorList>
    </citation>
    <scope>NUCLEOTIDE SEQUENCE [LARGE SCALE GENOMIC DNA]</scope>
    <source>
        <strain evidence="2 5">19</strain>
    </source>
</reference>
<evidence type="ECO:0000313" key="4">
    <source>
        <dbReference type="Proteomes" id="UP000250245"/>
    </source>
</evidence>
<feature type="transmembrane region" description="Helical" evidence="1">
    <location>
        <begin position="83"/>
        <end position="102"/>
    </location>
</feature>
<proteinExistence type="predicted"/>
<evidence type="ECO:0000313" key="3">
    <source>
        <dbReference type="EMBL" id="SQB65704.1"/>
    </source>
</evidence>
<dbReference type="Proteomes" id="UP000553981">
    <property type="component" value="Unassembled WGS sequence"/>
</dbReference>
<feature type="transmembrane region" description="Helical" evidence="1">
    <location>
        <begin position="16"/>
        <end position="36"/>
    </location>
</feature>
<feature type="transmembrane region" description="Helical" evidence="1">
    <location>
        <begin position="180"/>
        <end position="200"/>
    </location>
</feature>
<feature type="transmembrane region" description="Helical" evidence="1">
    <location>
        <begin position="404"/>
        <end position="422"/>
    </location>
</feature>
<protein>
    <submittedName>
        <fullName evidence="2">DUF1538 domain-containing protein</fullName>
    </submittedName>
    <submittedName>
        <fullName evidence="3">Protein of uncharacterized function (DUF1538)</fullName>
    </submittedName>
</protein>
<dbReference type="EMBL" id="UASJ01000001">
    <property type="protein sequence ID" value="SQB65704.1"/>
    <property type="molecule type" value="Genomic_DNA"/>
</dbReference>
<accession>A0A2X2YNT7</accession>
<feature type="transmembrane region" description="Helical" evidence="1">
    <location>
        <begin position="466"/>
        <end position="488"/>
    </location>
</feature>
<dbReference type="EMBL" id="JABCUI010000002">
    <property type="protein sequence ID" value="NMW87318.1"/>
    <property type="molecule type" value="Genomic_DNA"/>
</dbReference>
<evidence type="ECO:0000313" key="2">
    <source>
        <dbReference type="EMBL" id="NMW87318.1"/>
    </source>
</evidence>
<feature type="transmembrane region" description="Helical" evidence="1">
    <location>
        <begin position="300"/>
        <end position="320"/>
    </location>
</feature>
<sequence>MLADFSAPLRKLKETLLSVTPIVGIVVILALTLVPLEGSLPARFALGTLAIIVGLAIFLLGVDIGLTPIGQLLGHAIARSGKLAVVIAATFVLGLFVSVAEPDLHIYGGQVELITGGMLGKLFLVLVVSLGIAVLLTIGMVRIIRSVPLKLILLGAYVLVAVLGFFAPTEYLAISFDASGATTGALTVPFILAMAAGVSAMKKDSRSGEADAFGLVGIASAGAILAVLVTAVIFQLGQIPRDIPAPEVLDLSPLAALAQEAPRQVRDVALGLAPILTAFVVGAVAKFFPLNVAKLRRIIWGLVFSYAGLVVFLTGVNAGFMDVGRTIGETLAANQPPALLLAVAFLLGIVTILAEPAVYVLMDQVEDVTAGAVRRKAVMFSLALGVGVAVVLSTARVLVPTLELWHILLPGYAVAIVMMRYAPSLFTGIAFDSGGVASGPMTATFVLAFAQGAAAGTPGANVVVDGLGVIATVAMTPLITIQILGLIYSSKTRKVSHA</sequence>
<evidence type="ECO:0000313" key="5">
    <source>
        <dbReference type="Proteomes" id="UP000553981"/>
    </source>
</evidence>
<dbReference type="Pfam" id="PF07556">
    <property type="entry name" value="DUF1538"/>
    <property type="match status" value="2"/>
</dbReference>
<feature type="transmembrane region" description="Helical" evidence="1">
    <location>
        <begin position="340"/>
        <end position="361"/>
    </location>
</feature>
<feature type="transmembrane region" description="Helical" evidence="1">
    <location>
        <begin position="434"/>
        <end position="454"/>
    </location>
</feature>